<protein>
    <submittedName>
        <fullName evidence="1">Uncharacterized protein</fullName>
    </submittedName>
</protein>
<reference evidence="1 2" key="1">
    <citation type="submission" date="2019-07" db="EMBL/GenBank/DDBJ databases">
        <authorList>
            <person name="Jastrzebski P J."/>
            <person name="Paukszto L."/>
            <person name="Jastrzebski P J."/>
        </authorList>
    </citation>
    <scope>NUCLEOTIDE SEQUENCE [LARGE SCALE GENOMIC DNA]</scope>
    <source>
        <strain evidence="1 2">WMS-il1</strain>
    </source>
</reference>
<feature type="non-terminal residue" evidence="1">
    <location>
        <position position="1"/>
    </location>
</feature>
<dbReference type="AlphaFoldDB" id="A0A564Y542"/>
<sequence>CYTEIRLKLLSASSKHPDAVLQNLVNEYNFRGLITKSNMTENNETWVCQIKKSEIYRSSKNNPILQPQTQQTYLNKPNNKPGADFVAFFTCIKIVLPLSIGTRIVIRMDTRKNSVRLVNDEHILASREFSIRINIARRIRLTLGQISPQFQMRLGKLLIAPSQMLFVLKYLVLQVMQCNCRER</sequence>
<proteinExistence type="predicted"/>
<dbReference type="Proteomes" id="UP000321570">
    <property type="component" value="Unassembled WGS sequence"/>
</dbReference>
<dbReference type="EMBL" id="CABIJS010000077">
    <property type="protein sequence ID" value="VUZ42079.1"/>
    <property type="molecule type" value="Genomic_DNA"/>
</dbReference>
<organism evidence="1 2">
    <name type="scientific">Hymenolepis diminuta</name>
    <name type="common">Rat tapeworm</name>
    <dbReference type="NCBI Taxonomy" id="6216"/>
    <lineage>
        <taxon>Eukaryota</taxon>
        <taxon>Metazoa</taxon>
        <taxon>Spiralia</taxon>
        <taxon>Lophotrochozoa</taxon>
        <taxon>Platyhelminthes</taxon>
        <taxon>Cestoda</taxon>
        <taxon>Eucestoda</taxon>
        <taxon>Cyclophyllidea</taxon>
        <taxon>Hymenolepididae</taxon>
        <taxon>Hymenolepis</taxon>
    </lineage>
</organism>
<name>A0A564Y542_HYMDI</name>
<evidence type="ECO:0000313" key="1">
    <source>
        <dbReference type="EMBL" id="VUZ42079.1"/>
    </source>
</evidence>
<evidence type="ECO:0000313" key="2">
    <source>
        <dbReference type="Proteomes" id="UP000321570"/>
    </source>
</evidence>
<keyword evidence="2" id="KW-1185">Reference proteome</keyword>
<gene>
    <name evidence="1" type="ORF">WMSIL1_LOCUS2723</name>
</gene>
<accession>A0A564Y542</accession>